<dbReference type="Pfam" id="PF12796">
    <property type="entry name" value="Ank_2"/>
    <property type="match status" value="2"/>
</dbReference>
<organism evidence="3 4">
    <name type="scientific">Monosporascus ibericus</name>
    <dbReference type="NCBI Taxonomy" id="155417"/>
    <lineage>
        <taxon>Eukaryota</taxon>
        <taxon>Fungi</taxon>
        <taxon>Dikarya</taxon>
        <taxon>Ascomycota</taxon>
        <taxon>Pezizomycotina</taxon>
        <taxon>Sordariomycetes</taxon>
        <taxon>Xylariomycetidae</taxon>
        <taxon>Xylariales</taxon>
        <taxon>Xylariales incertae sedis</taxon>
        <taxon>Monosporascus</taxon>
    </lineage>
</organism>
<protein>
    <recommendedName>
        <fullName evidence="2">Heterokaryon incompatibility domain-containing protein</fullName>
    </recommendedName>
</protein>
<feature type="repeat" description="ANK" evidence="1">
    <location>
        <begin position="567"/>
        <end position="599"/>
    </location>
</feature>
<gene>
    <name evidence="3" type="ORF">DL764_008862</name>
</gene>
<dbReference type="SMART" id="SM00248">
    <property type="entry name" value="ANK"/>
    <property type="match status" value="6"/>
</dbReference>
<evidence type="ECO:0000313" key="3">
    <source>
        <dbReference type="EMBL" id="RYO87382.1"/>
    </source>
</evidence>
<feature type="repeat" description="ANK" evidence="1">
    <location>
        <begin position="468"/>
        <end position="500"/>
    </location>
</feature>
<dbReference type="PANTHER" id="PTHR24148:SF78">
    <property type="entry name" value="HETEROKARYON INCOMPATIBILITY DOMAIN-CONTAINING PROTEIN"/>
    <property type="match status" value="1"/>
</dbReference>
<name>A0A4Q4SZF4_9PEZI</name>
<keyword evidence="4" id="KW-1185">Reference proteome</keyword>
<dbReference type="AlphaFoldDB" id="A0A4Q4SZF4"/>
<dbReference type="PROSITE" id="PS50297">
    <property type="entry name" value="ANK_REP_REGION"/>
    <property type="match status" value="4"/>
</dbReference>
<feature type="repeat" description="ANK" evidence="1">
    <location>
        <begin position="600"/>
        <end position="632"/>
    </location>
</feature>
<proteinExistence type="predicted"/>
<dbReference type="Pfam" id="PF06985">
    <property type="entry name" value="HET"/>
    <property type="match status" value="1"/>
</dbReference>
<dbReference type="STRING" id="155417.A0A4Q4SZF4"/>
<evidence type="ECO:0000313" key="4">
    <source>
        <dbReference type="Proteomes" id="UP000293360"/>
    </source>
</evidence>
<reference evidence="3 4" key="1">
    <citation type="submission" date="2018-06" db="EMBL/GenBank/DDBJ databases">
        <title>Complete Genomes of Monosporascus.</title>
        <authorList>
            <person name="Robinson A.J."/>
            <person name="Natvig D.O."/>
        </authorList>
    </citation>
    <scope>NUCLEOTIDE SEQUENCE [LARGE SCALE GENOMIC DNA]</scope>
    <source>
        <strain evidence="3 4">CBS 110550</strain>
    </source>
</reference>
<accession>A0A4Q4SZF4</accession>
<feature type="repeat" description="ANK" evidence="1">
    <location>
        <begin position="534"/>
        <end position="566"/>
    </location>
</feature>
<dbReference type="PANTHER" id="PTHR24148">
    <property type="entry name" value="ANKYRIN REPEAT DOMAIN-CONTAINING PROTEIN 39 HOMOLOG-RELATED"/>
    <property type="match status" value="1"/>
</dbReference>
<evidence type="ECO:0000256" key="1">
    <source>
        <dbReference type="PROSITE-ProRule" id="PRU00023"/>
    </source>
</evidence>
<dbReference type="PROSITE" id="PS50088">
    <property type="entry name" value="ANK_REPEAT"/>
    <property type="match status" value="5"/>
</dbReference>
<dbReference type="InterPro" id="IPR002110">
    <property type="entry name" value="Ankyrin_rpt"/>
</dbReference>
<dbReference type="InterPro" id="IPR036770">
    <property type="entry name" value="Ankyrin_rpt-contain_sf"/>
</dbReference>
<keyword evidence="1" id="KW-0040">ANK repeat</keyword>
<dbReference type="InterPro" id="IPR052895">
    <property type="entry name" value="HetReg/Transcr_Mod"/>
</dbReference>
<evidence type="ECO:0000259" key="2">
    <source>
        <dbReference type="Pfam" id="PF06985"/>
    </source>
</evidence>
<dbReference type="OrthoDB" id="194358at2759"/>
<feature type="domain" description="Heterokaryon incompatibility" evidence="2">
    <location>
        <begin position="48"/>
        <end position="207"/>
    </location>
</feature>
<dbReference type="Proteomes" id="UP000293360">
    <property type="component" value="Unassembled WGS sequence"/>
</dbReference>
<dbReference type="Pfam" id="PF00023">
    <property type="entry name" value="Ank"/>
    <property type="match status" value="1"/>
</dbReference>
<dbReference type="SUPFAM" id="SSF48403">
    <property type="entry name" value="Ankyrin repeat"/>
    <property type="match status" value="1"/>
</dbReference>
<dbReference type="InterPro" id="IPR010730">
    <property type="entry name" value="HET"/>
</dbReference>
<feature type="repeat" description="ANK" evidence="1">
    <location>
        <begin position="501"/>
        <end position="533"/>
    </location>
</feature>
<dbReference type="EMBL" id="QJNU01000751">
    <property type="protein sequence ID" value="RYO87382.1"/>
    <property type="molecule type" value="Genomic_DNA"/>
</dbReference>
<dbReference type="PRINTS" id="PR01415">
    <property type="entry name" value="ANKYRIN"/>
</dbReference>
<sequence length="675" mass="75843">MASFMHKYTPLDLATDTIRLVCLRKGSFNDDIRCDLWEIQLHPNGVPYEALSYTWGCAEKSAKIFLGGLMAQVTHNLNTALRYLRIEDEDRVLWIDAICIDQDNERERGHQVGQMRRIYENAENVLIWLGQGTNETDFLMDSINQVHGQAKPAGDDWRDSSERWQIALSILGHELGGIYATSSTQQREGLEELLRRPWFRRVWIIQEVACARKASVICGWKSVSAGMFAQIPSLMGMEADHWQAILDVMPGHAREKSWWSQSRDLRTLLVKFRDSEARDPRDSIYALLGISSDACGNDIFRPDYEKRLQEVIQNTISFLLFRKLVDLSVYKFPEWTFPELLQNLDGLPYKVLEWALQMGHNATSMQLLADCEIDVNKKYPSIGAPLSFLAEEGQREVVETILARNDADIDLGFPLAKAAEKGHDAIVSLLLARSDADVNLGSPLAKAAEKGHDAIVGLLLAHNDTDINLGSPLANAAVNGYERVVRLLLENGADRESRHINGRTPLSWAAGNGHKRAVGLLLENGADKESRNIDGRTPLSWAAGGWWCSATMFLLYKGADMESRDNHGRTPLSWAAGQGNVEKVELLLENGADKESRDIDGRTPLSWAAGNWWHDTAKFLLSKGATLESRDNEGRTPLSWAEGKRAERKWAVWDQTFLLITKLLRDRGVKSESEV</sequence>
<dbReference type="Gene3D" id="1.25.40.20">
    <property type="entry name" value="Ankyrin repeat-containing domain"/>
    <property type="match status" value="1"/>
</dbReference>
<comment type="caution">
    <text evidence="3">The sequence shown here is derived from an EMBL/GenBank/DDBJ whole genome shotgun (WGS) entry which is preliminary data.</text>
</comment>